<name>E4ZJE8_LEPMJ</name>
<evidence type="ECO:0000313" key="2">
    <source>
        <dbReference type="EMBL" id="CBX91579.1"/>
    </source>
</evidence>
<gene>
    <name evidence="2" type="ORF">LEMA_uP070870.1</name>
</gene>
<dbReference type="Proteomes" id="UP000002668">
    <property type="component" value="Genome"/>
</dbReference>
<reference evidence="3" key="1">
    <citation type="journal article" date="2011" name="Nat. Commun.">
        <title>Effector diversification within compartments of the Leptosphaeria maculans genome affected by Repeat-Induced Point mutations.</title>
        <authorList>
            <person name="Rouxel T."/>
            <person name="Grandaubert J."/>
            <person name="Hane J.K."/>
            <person name="Hoede C."/>
            <person name="van de Wouw A.P."/>
            <person name="Couloux A."/>
            <person name="Dominguez V."/>
            <person name="Anthouard V."/>
            <person name="Bally P."/>
            <person name="Bourras S."/>
            <person name="Cozijnsen A.J."/>
            <person name="Ciuffetti L.M."/>
            <person name="Degrave A."/>
            <person name="Dilmaghani A."/>
            <person name="Duret L."/>
            <person name="Fudal I."/>
            <person name="Goodwin S.B."/>
            <person name="Gout L."/>
            <person name="Glaser N."/>
            <person name="Linglin J."/>
            <person name="Kema G.H.J."/>
            <person name="Lapalu N."/>
            <person name="Lawrence C.B."/>
            <person name="May K."/>
            <person name="Meyer M."/>
            <person name="Ollivier B."/>
            <person name="Poulain J."/>
            <person name="Schoch C.L."/>
            <person name="Simon A."/>
            <person name="Spatafora J.W."/>
            <person name="Stachowiak A."/>
            <person name="Turgeon B.G."/>
            <person name="Tyler B.M."/>
            <person name="Vincent D."/>
            <person name="Weissenbach J."/>
            <person name="Amselem J."/>
            <person name="Quesneville H."/>
            <person name="Oliver R.P."/>
            <person name="Wincker P."/>
            <person name="Balesdent M.-H."/>
            <person name="Howlett B.J."/>
        </authorList>
    </citation>
    <scope>NUCLEOTIDE SEQUENCE [LARGE SCALE GENOMIC DNA]</scope>
    <source>
        <strain evidence="3">JN3 / isolate v23.1.3 / race Av1-4-5-6-7-8</strain>
    </source>
</reference>
<evidence type="ECO:0000256" key="1">
    <source>
        <dbReference type="SAM" id="MobiDB-lite"/>
    </source>
</evidence>
<dbReference type="EMBL" id="FP929072">
    <property type="protein sequence ID" value="CBX91579.1"/>
    <property type="molecule type" value="Genomic_DNA"/>
</dbReference>
<dbReference type="InParanoid" id="E4ZJE8"/>
<evidence type="ECO:0000313" key="3">
    <source>
        <dbReference type="Proteomes" id="UP000002668"/>
    </source>
</evidence>
<organism evidence="3">
    <name type="scientific">Leptosphaeria maculans (strain JN3 / isolate v23.1.3 / race Av1-4-5-6-7-8)</name>
    <name type="common">Blackleg fungus</name>
    <name type="synonym">Phoma lingam</name>
    <dbReference type="NCBI Taxonomy" id="985895"/>
    <lineage>
        <taxon>Eukaryota</taxon>
        <taxon>Fungi</taxon>
        <taxon>Dikarya</taxon>
        <taxon>Ascomycota</taxon>
        <taxon>Pezizomycotina</taxon>
        <taxon>Dothideomycetes</taxon>
        <taxon>Pleosporomycetidae</taxon>
        <taxon>Pleosporales</taxon>
        <taxon>Pleosporineae</taxon>
        <taxon>Leptosphaeriaceae</taxon>
        <taxon>Plenodomus</taxon>
        <taxon>Plenodomus lingam/Leptosphaeria maculans species complex</taxon>
    </lineage>
</organism>
<feature type="compositionally biased region" description="Polar residues" evidence="1">
    <location>
        <begin position="40"/>
        <end position="53"/>
    </location>
</feature>
<feature type="region of interest" description="Disordered" evidence="1">
    <location>
        <begin position="40"/>
        <end position="59"/>
    </location>
</feature>
<keyword evidence="3" id="KW-1185">Reference proteome</keyword>
<sequence>MRLKSLPNSRYIVGNEEDTCMPSTPSTSWPFTISLSRSSTGNRAATVQTTSEATRFRRA</sequence>
<protein>
    <submittedName>
        <fullName evidence="2">Predicted protein</fullName>
    </submittedName>
</protein>
<dbReference type="HOGENOM" id="CLU_2961215_0_0_1"/>
<dbReference type="AlphaFoldDB" id="E4ZJE8"/>
<accession>E4ZJE8</accession>
<dbReference type="VEuPathDB" id="FungiDB:LEMA_uP070870.1"/>
<proteinExistence type="predicted"/>